<name>A0A7L9UBT6_9BURK</name>
<dbReference type="Proteomes" id="UP000593875">
    <property type="component" value="Plasmid unnamed1"/>
</dbReference>
<sequence>MNASAINSKASNREVHRHLSQLGSTAGDTVSPKDEYRSFCEREASIPLFSRDWWLDAAVGPQGWDVVVVKKGNAIIASMPYVRRTRYTMRVVTQPALTPILGPWLHELEGKPATRLSTENELMQLLIDQLPPFDHFSQTWHSTRRNWQPFYWNGFEQTTYYTYILPDLSDSEKLWAGLDSKVRRNIMKADKEHRLQVRHDLPLDVLLKLNRKTFKRQGLLPPYTDEFVRRLDAACLERNRRKLLVAVDPHGVPLSGEYLVWDDECAYNLISGTNPTFRHTGANSFCLWEMIRQAASVTHQYNFCGSMIRSVESYLRGFGGEHVPYSRISKTPSPLLSLRQGFLSHIGAK</sequence>
<evidence type="ECO:0000313" key="3">
    <source>
        <dbReference type="Proteomes" id="UP000593875"/>
    </source>
</evidence>
<protein>
    <submittedName>
        <fullName evidence="2">GNAT family N-acetyltransferase</fullName>
    </submittedName>
</protein>
<dbReference type="AlphaFoldDB" id="A0A7L9UBT6"/>
<reference evidence="2 3" key="1">
    <citation type="submission" date="2020-10" db="EMBL/GenBank/DDBJ databases">
        <title>Genome sequencing of Massilia sp. LPB0304.</title>
        <authorList>
            <person name="Kim J."/>
        </authorList>
    </citation>
    <scope>NUCLEOTIDE SEQUENCE [LARGE SCALE GENOMIC DNA]</scope>
    <source>
        <strain evidence="2 3">LPB0304</strain>
        <plasmid evidence="2 3">unnamed1</plasmid>
    </source>
</reference>
<evidence type="ECO:0000259" key="1">
    <source>
        <dbReference type="Pfam" id="PF13480"/>
    </source>
</evidence>
<keyword evidence="3" id="KW-1185">Reference proteome</keyword>
<keyword evidence="2" id="KW-0808">Transferase</keyword>
<dbReference type="GO" id="GO:0016740">
    <property type="term" value="F:transferase activity"/>
    <property type="evidence" value="ECO:0007669"/>
    <property type="project" value="UniProtKB-KW"/>
</dbReference>
<dbReference type="InterPro" id="IPR038740">
    <property type="entry name" value="BioF2-like_GNAT_dom"/>
</dbReference>
<dbReference type="Pfam" id="PF13480">
    <property type="entry name" value="Acetyltransf_6"/>
    <property type="match status" value="1"/>
</dbReference>
<dbReference type="Gene3D" id="3.40.630.30">
    <property type="match status" value="1"/>
</dbReference>
<organism evidence="2 3">
    <name type="scientific">Massilia litorea</name>
    <dbReference type="NCBI Taxonomy" id="2769491"/>
    <lineage>
        <taxon>Bacteria</taxon>
        <taxon>Pseudomonadati</taxon>
        <taxon>Pseudomonadota</taxon>
        <taxon>Betaproteobacteria</taxon>
        <taxon>Burkholderiales</taxon>
        <taxon>Oxalobacteraceae</taxon>
        <taxon>Telluria group</taxon>
        <taxon>Massilia</taxon>
    </lineage>
</organism>
<keyword evidence="2" id="KW-0614">Plasmid</keyword>
<dbReference type="InterPro" id="IPR050644">
    <property type="entry name" value="PG_Glycine_Bridge_Synth"/>
</dbReference>
<dbReference type="EMBL" id="CP062942">
    <property type="protein sequence ID" value="QOL52270.1"/>
    <property type="molecule type" value="Genomic_DNA"/>
</dbReference>
<dbReference type="PANTHER" id="PTHR36174:SF1">
    <property type="entry name" value="LIPID II:GLYCINE GLYCYLTRANSFERASE"/>
    <property type="match status" value="1"/>
</dbReference>
<gene>
    <name evidence="2" type="ORF">LPB04_23435</name>
</gene>
<geneLocation type="plasmid" evidence="2 3">
    <name>unnamed1</name>
</geneLocation>
<feature type="domain" description="BioF2-like acetyltransferase" evidence="1">
    <location>
        <begin position="181"/>
        <end position="296"/>
    </location>
</feature>
<accession>A0A7L9UBT6</accession>
<proteinExistence type="predicted"/>
<dbReference type="InterPro" id="IPR016181">
    <property type="entry name" value="Acyl_CoA_acyltransferase"/>
</dbReference>
<dbReference type="SUPFAM" id="SSF55729">
    <property type="entry name" value="Acyl-CoA N-acyltransferases (Nat)"/>
    <property type="match status" value="1"/>
</dbReference>
<dbReference type="KEGG" id="mlir:LPB04_23435"/>
<evidence type="ECO:0000313" key="2">
    <source>
        <dbReference type="EMBL" id="QOL52270.1"/>
    </source>
</evidence>
<dbReference type="PANTHER" id="PTHR36174">
    <property type="entry name" value="LIPID II:GLYCINE GLYCYLTRANSFERASE"/>
    <property type="match status" value="1"/>
</dbReference>